<accession>A0A3M9N4G7</accession>
<protein>
    <submittedName>
        <fullName evidence="2">Lycopene cyclase</fullName>
    </submittedName>
</protein>
<name>A0A3M9N4G7_9BACT</name>
<comment type="caution">
    <text evidence="2">The sequence shown here is derived from an EMBL/GenBank/DDBJ whole genome shotgun (WGS) entry which is preliminary data.</text>
</comment>
<dbReference type="Gene3D" id="3.50.50.60">
    <property type="entry name" value="FAD/NAD(P)-binding domain"/>
    <property type="match status" value="1"/>
</dbReference>
<dbReference type="InterPro" id="IPR036188">
    <property type="entry name" value="FAD/NAD-bd_sf"/>
</dbReference>
<keyword evidence="1" id="KW-0812">Transmembrane</keyword>
<keyword evidence="1" id="KW-1133">Transmembrane helix</keyword>
<dbReference type="Pfam" id="PF05834">
    <property type="entry name" value="Lycopene_cycl"/>
    <property type="match status" value="1"/>
</dbReference>
<organism evidence="2 3">
    <name type="scientific">Rufibacter immobilis</name>
    <dbReference type="NCBI Taxonomy" id="1348778"/>
    <lineage>
        <taxon>Bacteria</taxon>
        <taxon>Pseudomonadati</taxon>
        <taxon>Bacteroidota</taxon>
        <taxon>Cytophagia</taxon>
        <taxon>Cytophagales</taxon>
        <taxon>Hymenobacteraceae</taxon>
        <taxon>Rufibacter</taxon>
    </lineage>
</organism>
<proteinExistence type="predicted"/>
<evidence type="ECO:0000256" key="1">
    <source>
        <dbReference type="SAM" id="Phobius"/>
    </source>
</evidence>
<dbReference type="Proteomes" id="UP000271010">
    <property type="component" value="Unassembled WGS sequence"/>
</dbReference>
<dbReference type="AlphaFoldDB" id="A0A3M9N4G7"/>
<sequence length="383" mass="44236">MSANPRPYDYIIAGAGAAGLSLLCYLLEQEPLRHKRILLLDRDAKQTNDRTWCFWQTGESPFESCLKSKWSALYFHSPTFSKLLDIHPYQYKMLDSLSFYEYCFGLMKKFPNVEFRQEDIIRIEPNGTVHCERGVYQAPYVFNSAFFKIKQLPKKHYMVQHFKGIFIKTAQPVFNPKEPTLMDFRVEQHQDCRFMYVLPINAHEALVEYTGFSEAELPQEAYDQELKAYLRDFLQLTDYEITHEEFGMIPMTDAPFPRQQSAQVINIGTAGGATKASTGYTFSFIQRQCSAIARNLAQGKAPLAGTGSGFNKFGLYDSIFLRVLLEKKQEPRQVFHDLFSKLPAPLILKFLNEETSFLEDFRIMNAVEKRIFVPAALKESLHL</sequence>
<reference evidence="2 3" key="1">
    <citation type="submission" date="2018-11" db="EMBL/GenBank/DDBJ databases">
        <title>Rufibacter latericius sp. nov., isolated from water in Baiyang Lake.</title>
        <authorList>
            <person name="Yang Y."/>
        </authorList>
    </citation>
    <scope>NUCLEOTIDE SEQUENCE [LARGE SCALE GENOMIC DNA]</scope>
    <source>
        <strain evidence="2 3">MCC P1</strain>
    </source>
</reference>
<dbReference type="EMBL" id="RJJE01000002">
    <property type="protein sequence ID" value="RNI32636.1"/>
    <property type="molecule type" value="Genomic_DNA"/>
</dbReference>
<evidence type="ECO:0000313" key="3">
    <source>
        <dbReference type="Proteomes" id="UP000271010"/>
    </source>
</evidence>
<keyword evidence="1" id="KW-0472">Membrane</keyword>
<keyword evidence="3" id="KW-1185">Reference proteome</keyword>
<dbReference type="RefSeq" id="WP_123131935.1">
    <property type="nucleotide sequence ID" value="NZ_RJJE01000002.1"/>
</dbReference>
<feature type="transmembrane region" description="Helical" evidence="1">
    <location>
        <begin position="6"/>
        <end position="27"/>
    </location>
</feature>
<dbReference type="SUPFAM" id="SSF51905">
    <property type="entry name" value="FAD/NAD(P)-binding domain"/>
    <property type="match status" value="1"/>
</dbReference>
<dbReference type="OrthoDB" id="24355at2"/>
<evidence type="ECO:0000313" key="2">
    <source>
        <dbReference type="EMBL" id="RNI32636.1"/>
    </source>
</evidence>
<gene>
    <name evidence="2" type="ORF">EFA69_04795</name>
</gene>